<dbReference type="SUPFAM" id="SSF63829">
    <property type="entry name" value="Calcium-dependent phosphotriesterase"/>
    <property type="match status" value="1"/>
</dbReference>
<evidence type="ECO:0000313" key="1">
    <source>
        <dbReference type="EMBL" id="ADI23122.1"/>
    </source>
</evidence>
<dbReference type="Gene3D" id="2.120.10.30">
    <property type="entry name" value="TolB, C-terminal domain"/>
    <property type="match status" value="1"/>
</dbReference>
<protein>
    <recommendedName>
        <fullName evidence="2">SMP-30/Gluconolactonase/LRE-like region domain-containing protein</fullName>
    </recommendedName>
</protein>
<dbReference type="AlphaFoldDB" id="E7C6P8"/>
<accession>E7C6P8</accession>
<reference evidence="1" key="1">
    <citation type="submission" date="2010-01" db="EMBL/GenBank/DDBJ databases">
        <title>Genome fragments of uncultured bacteria from the North Pacific subtropical Gyre.</title>
        <authorList>
            <person name="Pham V.D."/>
            <person name="Delong E.F."/>
        </authorList>
    </citation>
    <scope>NUCLEOTIDE SEQUENCE</scope>
</reference>
<evidence type="ECO:0008006" key="2">
    <source>
        <dbReference type="Google" id="ProtNLM"/>
    </source>
</evidence>
<sequence>MFKKLLIILVSAVLVIVTGLLLLDPILNPEYKNKDECKSFGTLELLCGLQNPEDFAEIPGENAVIVSQFSGLAELSHGETKPGILSRMNLDTRKIEDYKISFELDNNLGIGEEGCKPYNGLYPHGIDIYQNISIEHESFSPFLKEAHLLAVVNHELVDRIEFFLFFSDQVIFSDSNDRELFWVGCVKGPKDSAYFNDVVISDENGSFYATHQYDKDWEFSKLFIFNIFRWDTGYVYGWNKESGYSILNNSDGAWPNGIEMIDDTIYISFRMNGSIGAINNDGERKDFKFRSYLGGGSDNIIAKNKELWIAVQDTNFGGLTCMELDQIQCATPFSVIRTDADLNVIEELNFGDVSFGGLSVVYPHNNELFLGSYKSDRIAIYNIND</sequence>
<dbReference type="InterPro" id="IPR011042">
    <property type="entry name" value="6-blade_b-propeller_TolB-like"/>
</dbReference>
<organism evidence="1">
    <name type="scientific">uncultured gamma proteobacterium HF0770_09E07</name>
    <dbReference type="NCBI Taxonomy" id="723576"/>
    <lineage>
        <taxon>Bacteria</taxon>
        <taxon>Pseudomonadati</taxon>
        <taxon>Pseudomonadota</taxon>
        <taxon>Gammaproteobacteria</taxon>
        <taxon>environmental samples</taxon>
    </lineage>
</organism>
<dbReference type="EMBL" id="GU568006">
    <property type="protein sequence ID" value="ADI23122.1"/>
    <property type="molecule type" value="Genomic_DNA"/>
</dbReference>
<name>E7C6P8_9GAMM</name>
<proteinExistence type="predicted"/>